<evidence type="ECO:0000256" key="1">
    <source>
        <dbReference type="SAM" id="MobiDB-lite"/>
    </source>
</evidence>
<evidence type="ECO:0000313" key="3">
    <source>
        <dbReference type="Proteomes" id="UP001218218"/>
    </source>
</evidence>
<reference evidence="2" key="1">
    <citation type="submission" date="2023-03" db="EMBL/GenBank/DDBJ databases">
        <title>Massive genome expansion in bonnet fungi (Mycena s.s.) driven by repeated elements and novel gene families across ecological guilds.</title>
        <authorList>
            <consortium name="Lawrence Berkeley National Laboratory"/>
            <person name="Harder C.B."/>
            <person name="Miyauchi S."/>
            <person name="Viragh M."/>
            <person name="Kuo A."/>
            <person name="Thoen E."/>
            <person name="Andreopoulos B."/>
            <person name="Lu D."/>
            <person name="Skrede I."/>
            <person name="Drula E."/>
            <person name="Henrissat B."/>
            <person name="Morin E."/>
            <person name="Kohler A."/>
            <person name="Barry K."/>
            <person name="LaButti K."/>
            <person name="Morin E."/>
            <person name="Salamov A."/>
            <person name="Lipzen A."/>
            <person name="Mereny Z."/>
            <person name="Hegedus B."/>
            <person name="Baldrian P."/>
            <person name="Stursova M."/>
            <person name="Weitz H."/>
            <person name="Taylor A."/>
            <person name="Grigoriev I.V."/>
            <person name="Nagy L.G."/>
            <person name="Martin F."/>
            <person name="Kauserud H."/>
        </authorList>
    </citation>
    <scope>NUCLEOTIDE SEQUENCE</scope>
    <source>
        <strain evidence="2">CBHHK002</strain>
    </source>
</reference>
<organism evidence="2 3">
    <name type="scientific">Mycena albidolilacea</name>
    <dbReference type="NCBI Taxonomy" id="1033008"/>
    <lineage>
        <taxon>Eukaryota</taxon>
        <taxon>Fungi</taxon>
        <taxon>Dikarya</taxon>
        <taxon>Basidiomycota</taxon>
        <taxon>Agaricomycotina</taxon>
        <taxon>Agaricomycetes</taxon>
        <taxon>Agaricomycetidae</taxon>
        <taxon>Agaricales</taxon>
        <taxon>Marasmiineae</taxon>
        <taxon>Mycenaceae</taxon>
        <taxon>Mycena</taxon>
    </lineage>
</organism>
<accession>A0AAD7AJL7</accession>
<gene>
    <name evidence="2" type="ORF">DFH08DRAFT_800249</name>
</gene>
<dbReference type="EMBL" id="JARIHO010000005">
    <property type="protein sequence ID" value="KAJ7360814.1"/>
    <property type="molecule type" value="Genomic_DNA"/>
</dbReference>
<dbReference type="AlphaFoldDB" id="A0AAD7AJL7"/>
<name>A0AAD7AJL7_9AGAR</name>
<proteinExistence type="predicted"/>
<evidence type="ECO:0000313" key="2">
    <source>
        <dbReference type="EMBL" id="KAJ7360814.1"/>
    </source>
</evidence>
<protein>
    <submittedName>
        <fullName evidence="2">Uncharacterized protein</fullName>
    </submittedName>
</protein>
<comment type="caution">
    <text evidence="2">The sequence shown here is derived from an EMBL/GenBank/DDBJ whole genome shotgun (WGS) entry which is preliminary data.</text>
</comment>
<feature type="compositionally biased region" description="Polar residues" evidence="1">
    <location>
        <begin position="51"/>
        <end position="61"/>
    </location>
</feature>
<keyword evidence="3" id="KW-1185">Reference proteome</keyword>
<sequence>MAGFKNASGKARRSAVPTVAAWVLDLRLVKPGKSQLVCSSYSQRIDKSPPNRGSSPSSIRTSGNQFGWRASDIHMLAGSARATSARSATCATDGLSKDPRKTFHTADVDQEKLAGSLSACCQQSRVCHCPHVSLLLVMTRRGVYAEIKFTRTSVIFPAAKPRRNPAANPGTDATTKLTFFQHPRLKLRIISPPYTETCKLLPPKKSRAPHPAGCEAVLSIKL</sequence>
<feature type="region of interest" description="Disordered" evidence="1">
    <location>
        <begin position="40"/>
        <end position="61"/>
    </location>
</feature>
<dbReference type="Proteomes" id="UP001218218">
    <property type="component" value="Unassembled WGS sequence"/>
</dbReference>